<name>A0A9N9TE89_DIABA</name>
<keyword evidence="2" id="KW-1185">Reference proteome</keyword>
<evidence type="ECO:0000313" key="1">
    <source>
        <dbReference type="EMBL" id="CAG9839740.1"/>
    </source>
</evidence>
<evidence type="ECO:0008006" key="3">
    <source>
        <dbReference type="Google" id="ProtNLM"/>
    </source>
</evidence>
<proteinExistence type="predicted"/>
<dbReference type="EMBL" id="OU898283">
    <property type="protein sequence ID" value="CAG9839740.1"/>
    <property type="molecule type" value="Genomic_DNA"/>
</dbReference>
<accession>A0A9N9TE89</accession>
<organism evidence="1 2">
    <name type="scientific">Diabrotica balteata</name>
    <name type="common">Banded cucumber beetle</name>
    <dbReference type="NCBI Taxonomy" id="107213"/>
    <lineage>
        <taxon>Eukaryota</taxon>
        <taxon>Metazoa</taxon>
        <taxon>Ecdysozoa</taxon>
        <taxon>Arthropoda</taxon>
        <taxon>Hexapoda</taxon>
        <taxon>Insecta</taxon>
        <taxon>Pterygota</taxon>
        <taxon>Neoptera</taxon>
        <taxon>Endopterygota</taxon>
        <taxon>Coleoptera</taxon>
        <taxon>Polyphaga</taxon>
        <taxon>Cucujiformia</taxon>
        <taxon>Chrysomeloidea</taxon>
        <taxon>Chrysomelidae</taxon>
        <taxon>Galerucinae</taxon>
        <taxon>Diabroticina</taxon>
        <taxon>Diabroticites</taxon>
        <taxon>Diabrotica</taxon>
    </lineage>
</organism>
<sequence>MVITRKMAEQLRVTQRAINISLRDKIPNTEIHLRTKITDIMGKIATLRWQWVAHVERQDTNRWSHKGTFWRPRKTIRSVGRPKKRWIYDITAVAGKQWMRIAKDRKAWKELEEAYVQQWINEG</sequence>
<dbReference type="OrthoDB" id="6757013at2759"/>
<protein>
    <recommendedName>
        <fullName evidence="3">Endonuclease-reverse transcriptase</fullName>
    </recommendedName>
</protein>
<dbReference type="Proteomes" id="UP001153709">
    <property type="component" value="Chromosome 8"/>
</dbReference>
<dbReference type="AlphaFoldDB" id="A0A9N9TE89"/>
<reference evidence="1" key="1">
    <citation type="submission" date="2022-01" db="EMBL/GenBank/DDBJ databases">
        <authorList>
            <person name="King R."/>
        </authorList>
    </citation>
    <scope>NUCLEOTIDE SEQUENCE</scope>
</reference>
<gene>
    <name evidence="1" type="ORF">DIABBA_LOCUS12475</name>
</gene>
<evidence type="ECO:0000313" key="2">
    <source>
        <dbReference type="Proteomes" id="UP001153709"/>
    </source>
</evidence>